<dbReference type="Gene3D" id="1.10.20.10">
    <property type="entry name" value="Histone, subunit A"/>
    <property type="match status" value="1"/>
</dbReference>
<feature type="region of interest" description="Disordered" evidence="1">
    <location>
        <begin position="1"/>
        <end position="63"/>
    </location>
</feature>
<proteinExistence type="predicted"/>
<protein>
    <submittedName>
        <fullName evidence="2">Uncharacterized protein</fullName>
    </submittedName>
</protein>
<feature type="compositionally biased region" description="Polar residues" evidence="1">
    <location>
        <begin position="396"/>
        <end position="409"/>
    </location>
</feature>
<name>A0A9P6CKW4_9AGAR</name>
<feature type="compositionally biased region" description="Basic residues" evidence="1">
    <location>
        <begin position="434"/>
        <end position="447"/>
    </location>
</feature>
<gene>
    <name evidence="2" type="ORF">BDZ94DRAFT_1257174</name>
</gene>
<dbReference type="GO" id="GO:0046982">
    <property type="term" value="F:protein heterodimerization activity"/>
    <property type="evidence" value="ECO:0007669"/>
    <property type="project" value="InterPro"/>
</dbReference>
<feature type="compositionally biased region" description="Polar residues" evidence="1">
    <location>
        <begin position="45"/>
        <end position="61"/>
    </location>
</feature>
<accession>A0A9P6CKW4</accession>
<feature type="compositionally biased region" description="Low complexity" evidence="1">
    <location>
        <begin position="347"/>
        <end position="360"/>
    </location>
</feature>
<feature type="region of interest" description="Disordered" evidence="1">
    <location>
        <begin position="190"/>
        <end position="273"/>
    </location>
</feature>
<feature type="compositionally biased region" description="Basic residues" evidence="1">
    <location>
        <begin position="690"/>
        <end position="707"/>
    </location>
</feature>
<evidence type="ECO:0000256" key="1">
    <source>
        <dbReference type="SAM" id="MobiDB-lite"/>
    </source>
</evidence>
<feature type="compositionally biased region" description="Polar residues" evidence="1">
    <location>
        <begin position="242"/>
        <end position="256"/>
    </location>
</feature>
<feature type="compositionally biased region" description="Basic and acidic residues" evidence="1">
    <location>
        <begin position="533"/>
        <end position="547"/>
    </location>
</feature>
<dbReference type="InterPro" id="IPR009072">
    <property type="entry name" value="Histone-fold"/>
</dbReference>
<dbReference type="Pfam" id="PF10384">
    <property type="entry name" value="Scm3"/>
    <property type="match status" value="1"/>
</dbReference>
<sequence>MERLSSKPPLITPSASPPTSHTFFPQPYRIPDQASPVKRPRLSSAPRQFQPHTSASSSAASVDQIDFQKAREASALRMLDVWSNLADRYSRPLDEDDIIDLNTGKVVKDRGVIRRSRHWDLGCFADDVGDEAEEGDEEEDEDDIDELDSFAPQQSIGGQPLIVEEVTRNVPPVREMDPADAEDLKQFLEAERRRRETCGSEVEETESSVTESHDEGYLEDKILQHSFPAQNTDDSIRERNATSDIPSKSCNTTTPNLEVGRTPMQRSASMFVDSGSDDELVSYDIDEASVVYRIPKKEEARDSDSEVEFVEPPLLPLRPKPKPKSIKQQLEHKSSQLLGHTYPKPPQQLQTPPLSQTSSLISSVTPSDDYYIELPPDSSSPLPPSSPPSSHYSSPIKTPQHAQNKNSFGSRRLPSPPEREMSLKPIPRLDLTKLSKRKPILKSKISKSKLPPSRSQPRPEASGSGSSSMAESGGLVNQEPLARPRMEVVINKRVPFQHKPQSRPTPAQRIETTTAESLPDRMRSFENIRTTGKGKEKAKQLKLDSRFGDPGALELTQSDDSIIILSSSPSPASSRNVIALSPRASESDIKPPVIVSRGRRQSRERPTRGKSPNSDKPKHTSTITTKKRKRSFSSEVEITGLSGTPSLPPDRQTRSEVLRRVQPPSPPSPDALSSTENEPADMKDPGPLPRSKRKPIPKQRSRSSSRPRKSEYDSDSSSRSSPERFLEQRYRYNRAHSHFGSIPPSDLVHYPYPPALYPPQIFAPIPDPRAQYIITQAMHQLSALVGGSWAPPGSHHRNSTPFTPSHNRHQSRALGSTYSTPTHQHPYPYSYDASLSKGTLPPDSPEAQSSSPVSNTFARRKSLVKRSRSKGRRVSFRIEQEIIDTNDIPSNHAGRDEDDYLEISPDRNNEGLEDDAQPSRGRSFTRAQTPGPPVRDPPLEPHSGKPSTNSPTNLRGTSRSRPSQTR</sequence>
<dbReference type="Proteomes" id="UP000807353">
    <property type="component" value="Unassembled WGS sequence"/>
</dbReference>
<keyword evidence="3" id="KW-1185">Reference proteome</keyword>
<dbReference type="AlphaFoldDB" id="A0A9P6CKW4"/>
<evidence type="ECO:0000313" key="2">
    <source>
        <dbReference type="EMBL" id="KAF9464168.1"/>
    </source>
</evidence>
<dbReference type="GO" id="GO:0042393">
    <property type="term" value="F:histone binding"/>
    <property type="evidence" value="ECO:0007669"/>
    <property type="project" value="InterPro"/>
</dbReference>
<comment type="caution">
    <text evidence="2">The sequence shown here is derived from an EMBL/GenBank/DDBJ whole genome shotgun (WGS) entry which is preliminary data.</text>
</comment>
<feature type="compositionally biased region" description="Basic and acidic residues" evidence="1">
    <location>
        <begin position="601"/>
        <end position="618"/>
    </location>
</feature>
<dbReference type="GO" id="GO:0005634">
    <property type="term" value="C:nucleus"/>
    <property type="evidence" value="ECO:0007669"/>
    <property type="project" value="InterPro"/>
</dbReference>
<evidence type="ECO:0000313" key="3">
    <source>
        <dbReference type="Proteomes" id="UP000807353"/>
    </source>
</evidence>
<dbReference type="EMBL" id="MU150256">
    <property type="protein sequence ID" value="KAF9464168.1"/>
    <property type="molecule type" value="Genomic_DNA"/>
</dbReference>
<feature type="compositionally biased region" description="Polar residues" evidence="1">
    <location>
        <begin position="846"/>
        <end position="857"/>
    </location>
</feature>
<feature type="compositionally biased region" description="Basic and acidic residues" evidence="1">
    <location>
        <begin position="211"/>
        <end position="223"/>
    </location>
</feature>
<feature type="compositionally biased region" description="Polar residues" evidence="1">
    <location>
        <begin position="502"/>
        <end position="516"/>
    </location>
</feature>
<feature type="region of interest" description="Disordered" evidence="1">
    <location>
        <begin position="789"/>
        <end position="872"/>
    </location>
</feature>
<feature type="compositionally biased region" description="Low complexity" evidence="1">
    <location>
        <begin position="448"/>
        <end position="474"/>
    </location>
</feature>
<feature type="compositionally biased region" description="Low complexity" evidence="1">
    <location>
        <begin position="558"/>
        <end position="574"/>
    </location>
</feature>
<feature type="compositionally biased region" description="Polar residues" evidence="1">
    <location>
        <begin position="945"/>
        <end position="966"/>
    </location>
</feature>
<feature type="compositionally biased region" description="Polar residues" evidence="1">
    <location>
        <begin position="813"/>
        <end position="823"/>
    </location>
</feature>
<reference evidence="2" key="1">
    <citation type="submission" date="2020-11" db="EMBL/GenBank/DDBJ databases">
        <authorList>
            <consortium name="DOE Joint Genome Institute"/>
            <person name="Ahrendt S."/>
            <person name="Riley R."/>
            <person name="Andreopoulos W."/>
            <person name="Labutti K."/>
            <person name="Pangilinan J."/>
            <person name="Ruiz-Duenas F.J."/>
            <person name="Barrasa J.M."/>
            <person name="Sanchez-Garcia M."/>
            <person name="Camarero S."/>
            <person name="Miyauchi S."/>
            <person name="Serrano A."/>
            <person name="Linde D."/>
            <person name="Babiker R."/>
            <person name="Drula E."/>
            <person name="Ayuso-Fernandez I."/>
            <person name="Pacheco R."/>
            <person name="Padilla G."/>
            <person name="Ferreira P."/>
            <person name="Barriuso J."/>
            <person name="Kellner H."/>
            <person name="Castanera R."/>
            <person name="Alfaro M."/>
            <person name="Ramirez L."/>
            <person name="Pisabarro A.G."/>
            <person name="Kuo A."/>
            <person name="Tritt A."/>
            <person name="Lipzen A."/>
            <person name="He G."/>
            <person name="Yan M."/>
            <person name="Ng V."/>
            <person name="Cullen D."/>
            <person name="Martin F."/>
            <person name="Rosso M.-N."/>
            <person name="Henrissat B."/>
            <person name="Hibbett D."/>
            <person name="Martinez A.T."/>
            <person name="Grigoriev I.V."/>
        </authorList>
    </citation>
    <scope>NUCLEOTIDE SEQUENCE</scope>
    <source>
        <strain evidence="2">CBS 247.69</strain>
    </source>
</reference>
<feature type="region of interest" description="Disordered" evidence="1">
    <location>
        <begin position="887"/>
        <end position="966"/>
    </location>
</feature>
<dbReference type="InterPro" id="IPR018465">
    <property type="entry name" value="Scm3/HJURP"/>
</dbReference>
<feature type="region of interest" description="Disordered" evidence="1">
    <location>
        <begin position="296"/>
        <end position="724"/>
    </location>
</feature>
<feature type="compositionally biased region" description="Basic residues" evidence="1">
    <location>
        <begin position="858"/>
        <end position="872"/>
    </location>
</feature>
<feature type="compositionally biased region" description="Polar residues" evidence="1">
    <location>
        <begin position="13"/>
        <end position="23"/>
    </location>
</feature>
<dbReference type="OrthoDB" id="2420608at2759"/>
<organism evidence="2 3">
    <name type="scientific">Collybia nuda</name>
    <dbReference type="NCBI Taxonomy" id="64659"/>
    <lineage>
        <taxon>Eukaryota</taxon>
        <taxon>Fungi</taxon>
        <taxon>Dikarya</taxon>
        <taxon>Basidiomycota</taxon>
        <taxon>Agaricomycotina</taxon>
        <taxon>Agaricomycetes</taxon>
        <taxon>Agaricomycetidae</taxon>
        <taxon>Agaricales</taxon>
        <taxon>Tricholomatineae</taxon>
        <taxon>Clitocybaceae</taxon>
        <taxon>Collybia</taxon>
    </lineage>
</organism>